<sequence length="189" mass="22023">MAYASTLDSGLYIPFFFKLAMKCCVAWHKERLDTVKTILDMTIASLKLLSNSGCHVYPVCLHIIRPNIAKIVCDSPKLVRLKELVEVYANVKLLPNVLDVYKKPKIELQIPNFDTPSSKRYDKDSTLKREKAEYKSLRREFMHRAASEAKQRSLALQQRKAKTHEKYRKVMRDAMVEQDMLRKEFTKPT</sequence>
<dbReference type="EMBL" id="AK441936">
    <property type="protein sequence ID" value="BAN65730.1"/>
    <property type="molecule type" value="mRNA"/>
</dbReference>
<dbReference type="VEuPathDB" id="PiroplasmaDB:BBOV_IV007440"/>
<reference evidence="2" key="1">
    <citation type="journal article" date="2014" name="BMC Genomics">
        <title>The Babesia bovis gene and promoter model: an update from full-length EST analysis.</title>
        <authorList>
            <person name="Yamagishi J."/>
            <person name="Wakaguri H."/>
            <person name="Yokoyama N."/>
            <person name="Yamashita R."/>
            <person name="Suzuki Y."/>
            <person name="Xuan X."/>
            <person name="Igarashi I."/>
        </authorList>
    </citation>
    <scope>NUCLEOTIDE SEQUENCE</scope>
    <source>
        <strain evidence="2">Texas</strain>
    </source>
</reference>
<evidence type="ECO:0000313" key="2">
    <source>
        <dbReference type="EMBL" id="BAN65730.1"/>
    </source>
</evidence>
<feature type="region of interest" description="Disordered" evidence="1">
    <location>
        <begin position="146"/>
        <end position="166"/>
    </location>
</feature>
<accession>S6CAB7</accession>
<proteinExistence type="evidence at transcript level"/>
<name>S6CAB7_BABBO</name>
<protein>
    <submittedName>
        <fullName evidence="2">Uncharacterized protein</fullName>
    </submittedName>
</protein>
<organism evidence="2">
    <name type="scientific">Babesia bovis</name>
    <dbReference type="NCBI Taxonomy" id="5865"/>
    <lineage>
        <taxon>Eukaryota</taxon>
        <taxon>Sar</taxon>
        <taxon>Alveolata</taxon>
        <taxon>Apicomplexa</taxon>
        <taxon>Aconoidasida</taxon>
        <taxon>Piroplasmida</taxon>
        <taxon>Babesiidae</taxon>
        <taxon>Babesia</taxon>
    </lineage>
</organism>
<dbReference type="AlphaFoldDB" id="S6CAB7"/>
<evidence type="ECO:0000256" key="1">
    <source>
        <dbReference type="SAM" id="MobiDB-lite"/>
    </source>
</evidence>
<gene>
    <name evidence="2" type="primary">BBOV_IV007440</name>
</gene>